<accession>A0A3M7R3U6</accession>
<proteinExistence type="predicted"/>
<dbReference type="EMBL" id="REGN01004288">
    <property type="protein sequence ID" value="RNA18216.1"/>
    <property type="molecule type" value="Genomic_DNA"/>
</dbReference>
<evidence type="ECO:0000313" key="2">
    <source>
        <dbReference type="Proteomes" id="UP000276133"/>
    </source>
</evidence>
<organism evidence="1 2">
    <name type="scientific">Brachionus plicatilis</name>
    <name type="common">Marine rotifer</name>
    <name type="synonym">Brachionus muelleri</name>
    <dbReference type="NCBI Taxonomy" id="10195"/>
    <lineage>
        <taxon>Eukaryota</taxon>
        <taxon>Metazoa</taxon>
        <taxon>Spiralia</taxon>
        <taxon>Gnathifera</taxon>
        <taxon>Rotifera</taxon>
        <taxon>Eurotatoria</taxon>
        <taxon>Monogononta</taxon>
        <taxon>Pseudotrocha</taxon>
        <taxon>Ploima</taxon>
        <taxon>Brachionidae</taxon>
        <taxon>Brachionus</taxon>
    </lineage>
</organism>
<dbReference type="AlphaFoldDB" id="A0A3M7R3U6"/>
<name>A0A3M7R3U6_BRAPC</name>
<comment type="caution">
    <text evidence="1">The sequence shown here is derived from an EMBL/GenBank/DDBJ whole genome shotgun (WGS) entry which is preliminary data.</text>
</comment>
<dbReference type="Proteomes" id="UP000276133">
    <property type="component" value="Unassembled WGS sequence"/>
</dbReference>
<protein>
    <submittedName>
        <fullName evidence="1">Uncharacterized protein</fullName>
    </submittedName>
</protein>
<sequence>MLPSLLKIQSPKLALFDLILYFILRSFSSVQIKSSMVMAQNILNLIGKRDMFSFVKLTSNEQNKFMKNLICFSRSSKLFMRTRHEIKNKNLLKWKIEILGIKIQRSI</sequence>
<keyword evidence="2" id="KW-1185">Reference proteome</keyword>
<reference evidence="1 2" key="1">
    <citation type="journal article" date="2018" name="Sci. Rep.">
        <title>Genomic signatures of local adaptation to the degree of environmental predictability in rotifers.</title>
        <authorList>
            <person name="Franch-Gras L."/>
            <person name="Hahn C."/>
            <person name="Garcia-Roger E.M."/>
            <person name="Carmona M.J."/>
            <person name="Serra M."/>
            <person name="Gomez A."/>
        </authorList>
    </citation>
    <scope>NUCLEOTIDE SEQUENCE [LARGE SCALE GENOMIC DNA]</scope>
    <source>
        <strain evidence="1">HYR1</strain>
    </source>
</reference>
<evidence type="ECO:0000313" key="1">
    <source>
        <dbReference type="EMBL" id="RNA18216.1"/>
    </source>
</evidence>
<gene>
    <name evidence="1" type="ORF">BpHYR1_009726</name>
</gene>